<proteinExistence type="predicted"/>
<evidence type="ECO:0000313" key="1">
    <source>
        <dbReference type="EMBL" id="GBN80429.1"/>
    </source>
</evidence>
<organism evidence="1 2">
    <name type="scientific">Araneus ventricosus</name>
    <name type="common">Orbweaver spider</name>
    <name type="synonym">Epeira ventricosa</name>
    <dbReference type="NCBI Taxonomy" id="182803"/>
    <lineage>
        <taxon>Eukaryota</taxon>
        <taxon>Metazoa</taxon>
        <taxon>Ecdysozoa</taxon>
        <taxon>Arthropoda</taxon>
        <taxon>Chelicerata</taxon>
        <taxon>Arachnida</taxon>
        <taxon>Araneae</taxon>
        <taxon>Araneomorphae</taxon>
        <taxon>Entelegynae</taxon>
        <taxon>Araneoidea</taxon>
        <taxon>Araneidae</taxon>
        <taxon>Araneus</taxon>
    </lineage>
</organism>
<comment type="caution">
    <text evidence="1">The sequence shown here is derived from an EMBL/GenBank/DDBJ whole genome shotgun (WGS) entry which is preliminary data.</text>
</comment>
<dbReference type="AlphaFoldDB" id="A0A4Y2RYY6"/>
<reference evidence="1 2" key="1">
    <citation type="journal article" date="2019" name="Sci. Rep.">
        <title>Orb-weaving spider Araneus ventricosus genome elucidates the spidroin gene catalogue.</title>
        <authorList>
            <person name="Kono N."/>
            <person name="Nakamura H."/>
            <person name="Ohtoshi R."/>
            <person name="Moran D.A.P."/>
            <person name="Shinohara A."/>
            <person name="Yoshida Y."/>
            <person name="Fujiwara M."/>
            <person name="Mori M."/>
            <person name="Tomita M."/>
            <person name="Arakawa K."/>
        </authorList>
    </citation>
    <scope>NUCLEOTIDE SEQUENCE [LARGE SCALE GENOMIC DNA]</scope>
</reference>
<sequence>MEYFSSKLEHRSVELTCVADIIQFSAIVRKSIVHLDLKLSEYCAVQGNCGTLSYGSMLSSTYDFISTQEKCRKILTPSRNLLYSLHLDFPRQREYSLMEKRKCGSFSRYYRVPHISDIYYRSDLFVGMLSDFIHYAVNHTDERLKVFNWLLKFEIVKESQFHLLHHSIVNNILNCLHLHNIDSTMLKEFYKKFFFNYWMYKYENPEILEYFLYNARRVGRNFETDRPRNYDLTDVCISKGYFLNIAPILKCIDSPRLSGPYGTYLFQPQYVR</sequence>
<dbReference type="OrthoDB" id="6419934at2759"/>
<protein>
    <recommendedName>
        <fullName evidence="3">SOCS box domain-containing protein</fullName>
    </recommendedName>
</protein>
<accession>A0A4Y2RYY6</accession>
<dbReference type="Proteomes" id="UP000499080">
    <property type="component" value="Unassembled WGS sequence"/>
</dbReference>
<dbReference type="EMBL" id="BGPR01018896">
    <property type="protein sequence ID" value="GBN80429.1"/>
    <property type="molecule type" value="Genomic_DNA"/>
</dbReference>
<gene>
    <name evidence="1" type="ORF">AVEN_6009_1</name>
</gene>
<keyword evidence="2" id="KW-1185">Reference proteome</keyword>
<evidence type="ECO:0008006" key="3">
    <source>
        <dbReference type="Google" id="ProtNLM"/>
    </source>
</evidence>
<evidence type="ECO:0000313" key="2">
    <source>
        <dbReference type="Proteomes" id="UP000499080"/>
    </source>
</evidence>
<name>A0A4Y2RYY6_ARAVE</name>